<comment type="similarity">
    <text evidence="2 10">Belongs to the class-I aminoacyl-tRNA synthetase family.</text>
</comment>
<dbReference type="InterPro" id="IPR001412">
    <property type="entry name" value="aa-tRNA-synth_I_CS"/>
</dbReference>
<keyword evidence="8 10" id="KW-0030">Aminoacyl-tRNA synthetase</keyword>
<evidence type="ECO:0000256" key="7">
    <source>
        <dbReference type="ARBA" id="ARBA00022917"/>
    </source>
</evidence>
<dbReference type="GO" id="GO:0005524">
    <property type="term" value="F:ATP binding"/>
    <property type="evidence" value="ECO:0007669"/>
    <property type="project" value="UniProtKB-KW"/>
</dbReference>
<evidence type="ECO:0000256" key="2">
    <source>
        <dbReference type="ARBA" id="ARBA00005594"/>
    </source>
</evidence>
<dbReference type="AlphaFoldDB" id="A0A7D9H2W1"/>
<dbReference type="Proteomes" id="UP000478008">
    <property type="component" value="Unassembled WGS sequence"/>
</dbReference>
<dbReference type="FunFam" id="1.10.240.10:FF:000002">
    <property type="entry name" value="Tryptophan--tRNA ligase"/>
    <property type="match status" value="1"/>
</dbReference>
<dbReference type="SUPFAM" id="SSF52374">
    <property type="entry name" value="Nucleotidylyl transferase"/>
    <property type="match status" value="1"/>
</dbReference>
<dbReference type="Gene3D" id="3.40.50.620">
    <property type="entry name" value="HUPs"/>
    <property type="match status" value="1"/>
</dbReference>
<dbReference type="GO" id="GO:0004830">
    <property type="term" value="F:tryptophan-tRNA ligase activity"/>
    <property type="evidence" value="ECO:0007669"/>
    <property type="project" value="UniProtKB-EC"/>
</dbReference>
<dbReference type="GO" id="GO:0070183">
    <property type="term" value="P:mitochondrial tryptophanyl-tRNA aminoacylation"/>
    <property type="evidence" value="ECO:0007669"/>
    <property type="project" value="TreeGrafter"/>
</dbReference>
<evidence type="ECO:0000256" key="6">
    <source>
        <dbReference type="ARBA" id="ARBA00022840"/>
    </source>
</evidence>
<evidence type="ECO:0000256" key="9">
    <source>
        <dbReference type="ARBA" id="ARBA00030268"/>
    </source>
</evidence>
<dbReference type="EC" id="6.1.1.2" evidence="3"/>
<accession>A0A7D9H2W1</accession>
<dbReference type="PRINTS" id="PR01039">
    <property type="entry name" value="TRNASYNTHTRP"/>
</dbReference>
<evidence type="ECO:0000256" key="5">
    <source>
        <dbReference type="ARBA" id="ARBA00022741"/>
    </source>
</evidence>
<dbReference type="InterPro" id="IPR014729">
    <property type="entry name" value="Rossmann-like_a/b/a_fold"/>
</dbReference>
<keyword evidence="4 10" id="KW-0436">Ligase</keyword>
<gene>
    <name evidence="11" type="primary">MSW1</name>
    <name evidence="11" type="ORF">DEBR0S4_01244G</name>
</gene>
<evidence type="ECO:0000256" key="8">
    <source>
        <dbReference type="ARBA" id="ARBA00023146"/>
    </source>
</evidence>
<reference evidence="11 12" key="1">
    <citation type="submission" date="2019-07" db="EMBL/GenBank/DDBJ databases">
        <authorList>
            <person name="Friedrich A."/>
            <person name="Schacherer J."/>
        </authorList>
    </citation>
    <scope>NUCLEOTIDE SEQUENCE [LARGE SCALE GENOMIC DNA]</scope>
</reference>
<evidence type="ECO:0000256" key="4">
    <source>
        <dbReference type="ARBA" id="ARBA00022598"/>
    </source>
</evidence>
<sequence>MISKLAGIVGQTRVTGRYAHINVGCISKRTISTSTDEIVSVETVPSIMDKKFEIPEKSVIFSGIQPTGAFHLGNYFGAVRNWRDFQNRIERDNIDSKLLFFVADLHSLTVSQDFNTLYRKRIEAYASLLACGLDPHKATIFFQSEIPEIPKLQWILSCICGMGQLNRMTQWKSKANLRKDANIAEELGKVKLGLFTYPVLMAADILTFNATHVPVGKDQSQHLELTRDLVDVFNRQTKSDFLHSPMTLLAPTMKVLSLKNPEKKMSKSDSDEMSKVFITEDAKSIRRKFNKALTDSIEGKITYDPVKRPAVSNLIAILAAAEGKPIKTVAKEVQDFTKKELKDAVSEAVIKELKEPAERYNQLMKDPVGLDKWSRLGSEKARSLASKNLKVISHLTGMGWW</sequence>
<dbReference type="InterPro" id="IPR050203">
    <property type="entry name" value="Trp-tRNA_synthetase"/>
</dbReference>
<dbReference type="InterPro" id="IPR002305">
    <property type="entry name" value="aa-tRNA-synth_Ic"/>
</dbReference>
<dbReference type="Pfam" id="PF00579">
    <property type="entry name" value="tRNA-synt_1b"/>
    <property type="match status" value="1"/>
</dbReference>
<protein>
    <recommendedName>
        <fullName evidence="3">tryptophan--tRNA ligase</fullName>
        <ecNumber evidence="3">6.1.1.2</ecNumber>
    </recommendedName>
    <alternativeName>
        <fullName evidence="9">Tryptophanyl-tRNA synthetase</fullName>
    </alternativeName>
</protein>
<dbReference type="NCBIfam" id="TIGR00233">
    <property type="entry name" value="trpS"/>
    <property type="match status" value="1"/>
</dbReference>
<keyword evidence="6 10" id="KW-0067">ATP-binding</keyword>
<dbReference type="PROSITE" id="PS00178">
    <property type="entry name" value="AA_TRNA_LIGASE_I"/>
    <property type="match status" value="1"/>
</dbReference>
<keyword evidence="12" id="KW-1185">Reference proteome</keyword>
<dbReference type="EMBL" id="CABFWN010000004">
    <property type="protein sequence ID" value="VUG18744.1"/>
    <property type="molecule type" value="Genomic_DNA"/>
</dbReference>
<keyword evidence="5 10" id="KW-0547">Nucleotide-binding</keyword>
<name>A0A7D9H2W1_DEKBR</name>
<keyword evidence="7 10" id="KW-0648">Protein biosynthesis</keyword>
<evidence type="ECO:0000313" key="11">
    <source>
        <dbReference type="EMBL" id="VUG18744.1"/>
    </source>
</evidence>
<dbReference type="GO" id="GO:0005759">
    <property type="term" value="C:mitochondrial matrix"/>
    <property type="evidence" value="ECO:0007669"/>
    <property type="project" value="TreeGrafter"/>
</dbReference>
<evidence type="ECO:0000256" key="1">
    <source>
        <dbReference type="ARBA" id="ARBA00004173"/>
    </source>
</evidence>
<dbReference type="CDD" id="cd00806">
    <property type="entry name" value="TrpRS_core"/>
    <property type="match status" value="1"/>
</dbReference>
<organism evidence="11 12">
    <name type="scientific">Dekkera bruxellensis</name>
    <name type="common">Brettanomyces custersii</name>
    <dbReference type="NCBI Taxonomy" id="5007"/>
    <lineage>
        <taxon>Eukaryota</taxon>
        <taxon>Fungi</taxon>
        <taxon>Dikarya</taxon>
        <taxon>Ascomycota</taxon>
        <taxon>Saccharomycotina</taxon>
        <taxon>Pichiomycetes</taxon>
        <taxon>Pichiales</taxon>
        <taxon>Pichiaceae</taxon>
        <taxon>Brettanomyces</taxon>
    </lineage>
</organism>
<dbReference type="PANTHER" id="PTHR43766">
    <property type="entry name" value="TRYPTOPHAN--TRNA LIGASE, MITOCHONDRIAL"/>
    <property type="match status" value="1"/>
</dbReference>
<dbReference type="PANTHER" id="PTHR43766:SF1">
    <property type="entry name" value="TRYPTOPHAN--TRNA LIGASE, MITOCHONDRIAL"/>
    <property type="match status" value="1"/>
</dbReference>
<evidence type="ECO:0000313" key="12">
    <source>
        <dbReference type="Proteomes" id="UP000478008"/>
    </source>
</evidence>
<comment type="subcellular location">
    <subcellularLocation>
        <location evidence="1">Mitochondrion</location>
    </subcellularLocation>
</comment>
<dbReference type="InterPro" id="IPR002306">
    <property type="entry name" value="Trp-tRNA-ligase"/>
</dbReference>
<dbReference type="Gene3D" id="1.10.240.10">
    <property type="entry name" value="Tyrosyl-Transfer RNA Synthetase"/>
    <property type="match status" value="1"/>
</dbReference>
<evidence type="ECO:0000256" key="10">
    <source>
        <dbReference type="RuleBase" id="RU363036"/>
    </source>
</evidence>
<evidence type="ECO:0000256" key="3">
    <source>
        <dbReference type="ARBA" id="ARBA00013161"/>
    </source>
</evidence>
<proteinExistence type="inferred from homology"/>